<proteinExistence type="predicted"/>
<feature type="region of interest" description="Disordered" evidence="1">
    <location>
        <begin position="1"/>
        <end position="42"/>
    </location>
</feature>
<dbReference type="Proteomes" id="UP001153678">
    <property type="component" value="Unassembled WGS sequence"/>
</dbReference>
<dbReference type="EMBL" id="CAMKVN010001856">
    <property type="protein sequence ID" value="CAI2178448.1"/>
    <property type="molecule type" value="Genomic_DNA"/>
</dbReference>
<organism evidence="2 3">
    <name type="scientific">Funneliformis geosporum</name>
    <dbReference type="NCBI Taxonomy" id="1117311"/>
    <lineage>
        <taxon>Eukaryota</taxon>
        <taxon>Fungi</taxon>
        <taxon>Fungi incertae sedis</taxon>
        <taxon>Mucoromycota</taxon>
        <taxon>Glomeromycotina</taxon>
        <taxon>Glomeromycetes</taxon>
        <taxon>Glomerales</taxon>
        <taxon>Glomeraceae</taxon>
        <taxon>Funneliformis</taxon>
    </lineage>
</organism>
<accession>A0A9W4SS00</accession>
<evidence type="ECO:0000313" key="3">
    <source>
        <dbReference type="Proteomes" id="UP001153678"/>
    </source>
</evidence>
<protein>
    <submittedName>
        <fullName evidence="2">9973_t:CDS:1</fullName>
    </submittedName>
</protein>
<evidence type="ECO:0000313" key="2">
    <source>
        <dbReference type="EMBL" id="CAI2178448.1"/>
    </source>
</evidence>
<comment type="caution">
    <text evidence="2">The sequence shown here is derived from an EMBL/GenBank/DDBJ whole genome shotgun (WGS) entry which is preliminary data.</text>
</comment>
<feature type="region of interest" description="Disordered" evidence="1">
    <location>
        <begin position="212"/>
        <end position="239"/>
    </location>
</feature>
<feature type="compositionally biased region" description="Polar residues" evidence="1">
    <location>
        <begin position="70"/>
        <end position="85"/>
    </location>
</feature>
<reference evidence="2" key="1">
    <citation type="submission" date="2022-08" db="EMBL/GenBank/DDBJ databases">
        <authorList>
            <person name="Kallberg Y."/>
            <person name="Tangrot J."/>
            <person name="Rosling A."/>
        </authorList>
    </citation>
    <scope>NUCLEOTIDE SEQUENCE</scope>
    <source>
        <strain evidence="2">Wild A</strain>
    </source>
</reference>
<feature type="region of interest" description="Disordered" evidence="1">
    <location>
        <begin position="70"/>
        <end position="93"/>
    </location>
</feature>
<name>A0A9W4SS00_9GLOM</name>
<feature type="region of interest" description="Disordered" evidence="1">
    <location>
        <begin position="254"/>
        <end position="284"/>
    </location>
</feature>
<dbReference type="AlphaFoldDB" id="A0A9W4SS00"/>
<feature type="compositionally biased region" description="Basic and acidic residues" evidence="1">
    <location>
        <begin position="14"/>
        <end position="25"/>
    </location>
</feature>
<dbReference type="OrthoDB" id="2450017at2759"/>
<feature type="compositionally biased region" description="Polar residues" evidence="1">
    <location>
        <begin position="262"/>
        <end position="271"/>
    </location>
</feature>
<evidence type="ECO:0000256" key="1">
    <source>
        <dbReference type="SAM" id="MobiDB-lite"/>
    </source>
</evidence>
<keyword evidence="3" id="KW-1185">Reference proteome</keyword>
<feature type="compositionally biased region" description="Low complexity" evidence="1">
    <location>
        <begin position="26"/>
        <end position="41"/>
    </location>
</feature>
<gene>
    <name evidence="2" type="ORF">FWILDA_LOCUS8591</name>
</gene>
<sequence length="386" mass="43292">MVLLGGKGFPQFCGREKCPREDRNRNSQQSSDNNDTQTSSSVVTDATTMISNLHENIEEVDTIVEVPSATRTPPSLITSTPASVDQQQQPAQQSRGQHIIIKKPLWNIEEEIELVNYVCDNYKLFSKNRKLFWREFSKDCGQILHYPKSIYSCKSQFYALVAHHQNDDLYNAIERYLDLKEGLFFSKNLPNPSIHDETSSFSSQQKFLQPAAAAGSSNKPLANVLSPKTPRELTQSTSSQVVVLTKASLETNIVTGPDPREISSSVSPQHNIRSEGDDRLSGTTSPIINTYSSNPESVVDILPANISQTAVSIYDNHASSLTIGSSTSCNDFAYYMENIRQQIFAAQDYLNREKSRAGEQIDPLNEVHHLFIQLENRLQKMMVKEL</sequence>